<sequence length="250" mass="26110">MKRAVGILGGMGPAATIDLMQRVIAAVDGADDADHVPLIVHQNSQVPSRIAAIVEGRGEDPGPVLARMTRDLERAGALALAMPCNTAHAYAPAIRAAATVPFIDMVALSADHASRLPQVARMGLLGSPALARASVYDAPLAARGLSAVHPRHEALELVRDVKARGVHEAARTQLRTLATHLRDDGADAIAISCSEFSLLADALAEFDIPVFDTIDLLVAEIVRFSLNTAVPEPGSTDGSSARVAEVADET</sequence>
<dbReference type="InterPro" id="IPR015942">
    <property type="entry name" value="Asp/Glu/hydantoin_racemase"/>
</dbReference>
<name>A0A2R8A943_9RHOB</name>
<evidence type="ECO:0000256" key="2">
    <source>
        <dbReference type="ARBA" id="ARBA00023235"/>
    </source>
</evidence>
<keyword evidence="2 3" id="KW-0413">Isomerase</keyword>
<dbReference type="SUPFAM" id="SSF53681">
    <property type="entry name" value="Aspartate/glutamate racemase"/>
    <property type="match status" value="2"/>
</dbReference>
<proteinExistence type="inferred from homology"/>
<dbReference type="Proteomes" id="UP000244932">
    <property type="component" value="Unassembled WGS sequence"/>
</dbReference>
<dbReference type="EC" id="5.1.1.13" evidence="3"/>
<dbReference type="PROSITE" id="PS00923">
    <property type="entry name" value="ASP_GLU_RACEMASE_1"/>
    <property type="match status" value="1"/>
</dbReference>
<dbReference type="PANTHER" id="PTHR21198">
    <property type="entry name" value="GLUTAMATE RACEMASE"/>
    <property type="match status" value="1"/>
</dbReference>
<evidence type="ECO:0000256" key="1">
    <source>
        <dbReference type="ARBA" id="ARBA00007847"/>
    </source>
</evidence>
<accession>A0A2R8A943</accession>
<evidence type="ECO:0000313" key="3">
    <source>
        <dbReference type="EMBL" id="SPF28751.1"/>
    </source>
</evidence>
<dbReference type="OrthoDB" id="9803739at2"/>
<gene>
    <name evidence="3" type="ORF">POI8812_01054</name>
</gene>
<dbReference type="InterPro" id="IPR018187">
    <property type="entry name" value="Asp/Glu_racemase_AS_1"/>
</dbReference>
<dbReference type="NCBIfam" id="TIGR00035">
    <property type="entry name" value="asp_race"/>
    <property type="match status" value="1"/>
</dbReference>
<dbReference type="RefSeq" id="WP_108781423.1">
    <property type="nucleotide sequence ID" value="NZ_OMKW01000001.1"/>
</dbReference>
<dbReference type="InterPro" id="IPR001920">
    <property type="entry name" value="Asp/Glu_race"/>
</dbReference>
<evidence type="ECO:0000313" key="4">
    <source>
        <dbReference type="Proteomes" id="UP000244932"/>
    </source>
</evidence>
<organism evidence="3 4">
    <name type="scientific">Pontivivens insulae</name>
    <dbReference type="NCBI Taxonomy" id="1639689"/>
    <lineage>
        <taxon>Bacteria</taxon>
        <taxon>Pseudomonadati</taxon>
        <taxon>Pseudomonadota</taxon>
        <taxon>Alphaproteobacteria</taxon>
        <taxon>Rhodobacterales</taxon>
        <taxon>Paracoccaceae</taxon>
        <taxon>Pontivivens</taxon>
    </lineage>
</organism>
<keyword evidence="4" id="KW-1185">Reference proteome</keyword>
<dbReference type="AlphaFoldDB" id="A0A2R8A943"/>
<dbReference type="PANTHER" id="PTHR21198:SF7">
    <property type="entry name" value="ASPARTATE-GLUTAMATE RACEMASE FAMILY"/>
    <property type="match status" value="1"/>
</dbReference>
<reference evidence="3 4" key="1">
    <citation type="submission" date="2018-03" db="EMBL/GenBank/DDBJ databases">
        <authorList>
            <person name="Keele B.F."/>
        </authorList>
    </citation>
    <scope>NUCLEOTIDE SEQUENCE [LARGE SCALE GENOMIC DNA]</scope>
    <source>
        <strain evidence="3 4">CeCT 8812</strain>
    </source>
</reference>
<dbReference type="Gene3D" id="3.40.50.1860">
    <property type="match status" value="2"/>
</dbReference>
<dbReference type="Pfam" id="PF01177">
    <property type="entry name" value="Asp_Glu_race"/>
    <property type="match status" value="1"/>
</dbReference>
<protein>
    <submittedName>
        <fullName evidence="3">Aspartate racemase</fullName>
        <ecNumber evidence="3">5.1.1.13</ecNumber>
    </submittedName>
</protein>
<comment type="similarity">
    <text evidence="1">Belongs to the aspartate/glutamate racemases family.</text>
</comment>
<dbReference type="InterPro" id="IPR004380">
    <property type="entry name" value="Asp_race"/>
</dbReference>
<dbReference type="EMBL" id="OMKW01000001">
    <property type="protein sequence ID" value="SPF28751.1"/>
    <property type="molecule type" value="Genomic_DNA"/>
</dbReference>
<dbReference type="GO" id="GO:0047689">
    <property type="term" value="F:aspartate racemase activity"/>
    <property type="evidence" value="ECO:0007669"/>
    <property type="project" value="UniProtKB-EC"/>
</dbReference>